<dbReference type="GO" id="GO:0005886">
    <property type="term" value="C:plasma membrane"/>
    <property type="evidence" value="ECO:0007669"/>
    <property type="project" value="UniProtKB-SubCell"/>
</dbReference>
<dbReference type="EMBL" id="LR590481">
    <property type="protein sequence ID" value="VTQ82274.1"/>
    <property type="molecule type" value="Genomic_DNA"/>
</dbReference>
<evidence type="ECO:0000256" key="5">
    <source>
        <dbReference type="ARBA" id="ARBA00022679"/>
    </source>
</evidence>
<evidence type="ECO:0000313" key="13">
    <source>
        <dbReference type="EMBL" id="VTQ82274.1"/>
    </source>
</evidence>
<accession>A0A4U9QUC2</accession>
<dbReference type="SMART" id="SM00387">
    <property type="entry name" value="HATPase_c"/>
    <property type="match status" value="1"/>
</dbReference>
<evidence type="ECO:0000313" key="14">
    <source>
        <dbReference type="Proteomes" id="UP000308489"/>
    </source>
</evidence>
<reference evidence="13 14" key="1">
    <citation type="submission" date="2019-05" db="EMBL/GenBank/DDBJ databases">
        <authorList>
            <consortium name="Pathogen Informatics"/>
        </authorList>
    </citation>
    <scope>NUCLEOTIDE SEQUENCE [LARGE SCALE GENOMIC DNA]</scope>
    <source>
        <strain evidence="13 14">NCTC503</strain>
    </source>
</reference>
<evidence type="ECO:0000256" key="4">
    <source>
        <dbReference type="ARBA" id="ARBA00022475"/>
    </source>
</evidence>
<evidence type="ECO:0000256" key="8">
    <source>
        <dbReference type="ARBA" id="ARBA00022989"/>
    </source>
</evidence>
<evidence type="ECO:0000256" key="3">
    <source>
        <dbReference type="ARBA" id="ARBA00012438"/>
    </source>
</evidence>
<evidence type="ECO:0000256" key="1">
    <source>
        <dbReference type="ARBA" id="ARBA00000085"/>
    </source>
</evidence>
<keyword evidence="14" id="KW-1185">Reference proteome</keyword>
<organism evidence="13 14">
    <name type="scientific">Hathewaya histolytica</name>
    <name type="common">Clostridium histolyticum</name>
    <dbReference type="NCBI Taxonomy" id="1498"/>
    <lineage>
        <taxon>Bacteria</taxon>
        <taxon>Bacillati</taxon>
        <taxon>Bacillota</taxon>
        <taxon>Clostridia</taxon>
        <taxon>Eubacteriales</taxon>
        <taxon>Clostridiaceae</taxon>
        <taxon>Hathewaya</taxon>
    </lineage>
</organism>
<dbReference type="InterPro" id="IPR004358">
    <property type="entry name" value="Sig_transdc_His_kin-like_C"/>
</dbReference>
<dbReference type="InterPro" id="IPR050351">
    <property type="entry name" value="BphY/WalK/GraS-like"/>
</dbReference>
<evidence type="ECO:0000256" key="6">
    <source>
        <dbReference type="ARBA" id="ARBA00022692"/>
    </source>
</evidence>
<dbReference type="AlphaFoldDB" id="A0A4U9QUC2"/>
<keyword evidence="9" id="KW-0902">Two-component regulatory system</keyword>
<dbReference type="EC" id="2.7.13.3" evidence="3"/>
<comment type="catalytic activity">
    <reaction evidence="1">
        <text>ATP + protein L-histidine = ADP + protein N-phospho-L-histidine.</text>
        <dbReference type="EC" id="2.7.13.3"/>
    </reaction>
</comment>
<protein>
    <recommendedName>
        <fullName evidence="3">histidine kinase</fullName>
        <ecNumber evidence="3">2.7.13.3</ecNumber>
    </recommendedName>
</protein>
<evidence type="ECO:0000256" key="7">
    <source>
        <dbReference type="ARBA" id="ARBA00022777"/>
    </source>
</evidence>
<dbReference type="SUPFAM" id="SSF55874">
    <property type="entry name" value="ATPase domain of HSP90 chaperone/DNA topoisomerase II/histidine kinase"/>
    <property type="match status" value="1"/>
</dbReference>
<sequence>MKLFLKEHLGLIFVYILNFVLIMSLYFIFDGFSNLKNLYYFIFLSLFIFIVYMSIHYFKNKSIYRILNRKKVNSFEEILDSFDNSYLGKHMNIFVEELYSIYQYNLHSNIKKQKEHLDFINRWVHQMKTPIAVINLVLQQYQGEQHTEEIKSEVDKLQRGLDIALYNARLESFEHDFSIKEFNLGVIIKDTVNSLKRYFINSRIFPRIDIEEGLIVKSDRKWIRFILEQIIINAIKYSKDKGNYVLIKSYRDDNKVIVEIKDEGIGITRKDIRRIFEPFYTGENGRVLGESTGMGLYLVREVIRKLDHNIEVHSEENEGTTVNIIF</sequence>
<dbReference type="PANTHER" id="PTHR45453">
    <property type="entry name" value="PHOSPHATE REGULON SENSOR PROTEIN PHOR"/>
    <property type="match status" value="1"/>
</dbReference>
<dbReference type="Gene3D" id="3.30.565.10">
    <property type="entry name" value="Histidine kinase-like ATPase, C-terminal domain"/>
    <property type="match status" value="1"/>
</dbReference>
<evidence type="ECO:0000256" key="10">
    <source>
        <dbReference type="ARBA" id="ARBA00023136"/>
    </source>
</evidence>
<comment type="subcellular location">
    <subcellularLocation>
        <location evidence="2">Cell membrane</location>
        <topology evidence="2">Multi-pass membrane protein</topology>
    </subcellularLocation>
</comment>
<dbReference type="Pfam" id="PF02518">
    <property type="entry name" value="HATPase_c"/>
    <property type="match status" value="1"/>
</dbReference>
<dbReference type="RefSeq" id="WP_138208991.1">
    <property type="nucleotide sequence ID" value="NZ_CBCRUQ010000011.1"/>
</dbReference>
<dbReference type="InterPro" id="IPR005467">
    <property type="entry name" value="His_kinase_dom"/>
</dbReference>
<feature type="domain" description="Histidine kinase" evidence="12">
    <location>
        <begin position="122"/>
        <end position="326"/>
    </location>
</feature>
<dbReference type="GO" id="GO:0000155">
    <property type="term" value="F:phosphorelay sensor kinase activity"/>
    <property type="evidence" value="ECO:0007669"/>
    <property type="project" value="TreeGrafter"/>
</dbReference>
<dbReference type="KEGG" id="hhw:NCTC503_00147"/>
<evidence type="ECO:0000256" key="11">
    <source>
        <dbReference type="SAM" id="Phobius"/>
    </source>
</evidence>
<dbReference type="PRINTS" id="PR00344">
    <property type="entry name" value="BCTRLSENSOR"/>
</dbReference>
<dbReference type="PROSITE" id="PS50109">
    <property type="entry name" value="HIS_KIN"/>
    <property type="match status" value="1"/>
</dbReference>
<dbReference type="FunFam" id="3.30.565.10:FF:000057">
    <property type="entry name" value="Sensor histidine kinase"/>
    <property type="match status" value="1"/>
</dbReference>
<gene>
    <name evidence="13" type="primary">graS_1</name>
    <name evidence="13" type="ORF">NCTC503_00147</name>
</gene>
<keyword evidence="7 13" id="KW-0418">Kinase</keyword>
<keyword evidence="4" id="KW-1003">Cell membrane</keyword>
<feature type="transmembrane region" description="Helical" evidence="11">
    <location>
        <begin position="12"/>
        <end position="32"/>
    </location>
</feature>
<evidence type="ECO:0000256" key="2">
    <source>
        <dbReference type="ARBA" id="ARBA00004651"/>
    </source>
</evidence>
<dbReference type="InterPro" id="IPR003594">
    <property type="entry name" value="HATPase_dom"/>
</dbReference>
<evidence type="ECO:0000259" key="12">
    <source>
        <dbReference type="PROSITE" id="PS50109"/>
    </source>
</evidence>
<keyword evidence="8 11" id="KW-1133">Transmembrane helix</keyword>
<name>A0A4U9QUC2_HATHI</name>
<dbReference type="InterPro" id="IPR036890">
    <property type="entry name" value="HATPase_C_sf"/>
</dbReference>
<keyword evidence="10 11" id="KW-0472">Membrane</keyword>
<dbReference type="OrthoDB" id="9780487at2"/>
<proteinExistence type="predicted"/>
<keyword evidence="5 13" id="KW-0808">Transferase</keyword>
<dbReference type="GO" id="GO:0016036">
    <property type="term" value="P:cellular response to phosphate starvation"/>
    <property type="evidence" value="ECO:0007669"/>
    <property type="project" value="TreeGrafter"/>
</dbReference>
<dbReference type="PANTHER" id="PTHR45453:SF2">
    <property type="entry name" value="HISTIDINE KINASE"/>
    <property type="match status" value="1"/>
</dbReference>
<feature type="transmembrane region" description="Helical" evidence="11">
    <location>
        <begin position="38"/>
        <end position="58"/>
    </location>
</feature>
<evidence type="ECO:0000256" key="9">
    <source>
        <dbReference type="ARBA" id="ARBA00023012"/>
    </source>
</evidence>
<keyword evidence="6 11" id="KW-0812">Transmembrane</keyword>
<dbReference type="Proteomes" id="UP000308489">
    <property type="component" value="Chromosome 1"/>
</dbReference>
<dbReference type="GO" id="GO:0004721">
    <property type="term" value="F:phosphoprotein phosphatase activity"/>
    <property type="evidence" value="ECO:0007669"/>
    <property type="project" value="TreeGrafter"/>
</dbReference>